<accession>A0A177NM02</accession>
<comment type="caution">
    <text evidence="1">The sequence shown here is derived from an EMBL/GenBank/DDBJ whole genome shotgun (WGS) entry which is preliminary data.</text>
</comment>
<organism evidence="1 2">
    <name type="scientific">Methylomonas koyamae</name>
    <dbReference type="NCBI Taxonomy" id="702114"/>
    <lineage>
        <taxon>Bacteria</taxon>
        <taxon>Pseudomonadati</taxon>
        <taxon>Pseudomonadota</taxon>
        <taxon>Gammaproteobacteria</taxon>
        <taxon>Methylococcales</taxon>
        <taxon>Methylococcaceae</taxon>
        <taxon>Methylomonas</taxon>
    </lineage>
</organism>
<gene>
    <name evidence="1" type="ORF">A1507_08215</name>
</gene>
<evidence type="ECO:0000313" key="1">
    <source>
        <dbReference type="EMBL" id="OAI18881.1"/>
    </source>
</evidence>
<dbReference type="EMBL" id="LUUJ01000054">
    <property type="protein sequence ID" value="OAI18881.1"/>
    <property type="molecule type" value="Genomic_DNA"/>
</dbReference>
<name>A0A177NM02_9GAMM</name>
<protein>
    <submittedName>
        <fullName evidence="1">Uncharacterized protein</fullName>
    </submittedName>
</protein>
<proteinExistence type="predicted"/>
<sequence>MPLVFGGLRIALPKTLAKSEKRRIEAESGRPFLWILSFGRAKESISLVGARTDFNIIQSR</sequence>
<reference evidence="1 2" key="1">
    <citation type="submission" date="2016-03" db="EMBL/GenBank/DDBJ databases">
        <authorList>
            <person name="Ploux O."/>
        </authorList>
    </citation>
    <scope>NUCLEOTIDE SEQUENCE [LARGE SCALE GENOMIC DNA]</scope>
    <source>
        <strain evidence="1 2">R-45378</strain>
    </source>
</reference>
<evidence type="ECO:0000313" key="2">
    <source>
        <dbReference type="Proteomes" id="UP000077857"/>
    </source>
</evidence>
<dbReference type="AlphaFoldDB" id="A0A177NM02"/>
<dbReference type="Proteomes" id="UP000077857">
    <property type="component" value="Unassembled WGS sequence"/>
</dbReference>